<proteinExistence type="predicted"/>
<reference evidence="2 3" key="1">
    <citation type="submission" date="2022-06" db="EMBL/GenBank/DDBJ databases">
        <title>Actinoplanes abujensis sp. nov., isolated from Nigerian arid soil.</title>
        <authorList>
            <person name="Ding P."/>
        </authorList>
    </citation>
    <scope>NUCLEOTIDE SEQUENCE [LARGE SCALE GENOMIC DNA]</scope>
    <source>
        <strain evidence="3">TRM88002</strain>
    </source>
</reference>
<gene>
    <name evidence="2" type="ORF">LXN57_35310</name>
</gene>
<dbReference type="Gene3D" id="3.40.50.1820">
    <property type="entry name" value="alpha/beta hydrolase"/>
    <property type="match status" value="1"/>
</dbReference>
<keyword evidence="2" id="KW-0378">Hydrolase</keyword>
<dbReference type="SUPFAM" id="SSF53474">
    <property type="entry name" value="alpha/beta-Hydrolases"/>
    <property type="match status" value="1"/>
</dbReference>
<dbReference type="RefSeq" id="WP_251802571.1">
    <property type="nucleotide sequence ID" value="NZ_JAMQOL010000052.1"/>
</dbReference>
<dbReference type="InterPro" id="IPR029058">
    <property type="entry name" value="AB_hydrolase_fold"/>
</dbReference>
<dbReference type="InterPro" id="IPR000073">
    <property type="entry name" value="AB_hydrolase_1"/>
</dbReference>
<evidence type="ECO:0000259" key="1">
    <source>
        <dbReference type="Pfam" id="PF12697"/>
    </source>
</evidence>
<dbReference type="PANTHER" id="PTHR43798:SF33">
    <property type="entry name" value="HYDROLASE, PUTATIVE (AFU_ORTHOLOGUE AFUA_2G14860)-RELATED"/>
    <property type="match status" value="1"/>
</dbReference>
<protein>
    <submittedName>
        <fullName evidence="2">Alpha/beta hydrolase</fullName>
    </submittedName>
</protein>
<sequence>MTEHAARRVVAGLSCAEWHPGATATVLALHGLTGTSQVWAALAGAVPCYRVVAPDLPGRGGSLHTSAGAGLAGHAAAVVALADDLGLSDVTLVGHSMGAFLAPLVAAGLGERVRKVVLADGGVPPDPSLLLSRPVVRAIFTVQGLLLRRRWRSAEAFLAVAEGKAVRGRPELRPVVRGWAAYLLDGNGRARVDRRRLVADAVDSLTGAATLPAVRDMSVPVRLLAASHGAHDGAVPFLSDAALAGAAALLPRLISERVEANHVTLLADPRLAAAVRSDPV</sequence>
<accession>A0ABT0Y9X4</accession>
<comment type="caution">
    <text evidence="2">The sequence shown here is derived from an EMBL/GenBank/DDBJ whole genome shotgun (WGS) entry which is preliminary data.</text>
</comment>
<dbReference type="Pfam" id="PF12697">
    <property type="entry name" value="Abhydrolase_6"/>
    <property type="match status" value="1"/>
</dbReference>
<evidence type="ECO:0000313" key="2">
    <source>
        <dbReference type="EMBL" id="MCM4082840.1"/>
    </source>
</evidence>
<dbReference type="EMBL" id="JAMQOL010000052">
    <property type="protein sequence ID" value="MCM4082840.1"/>
    <property type="molecule type" value="Genomic_DNA"/>
</dbReference>
<dbReference type="GO" id="GO:0016787">
    <property type="term" value="F:hydrolase activity"/>
    <property type="evidence" value="ECO:0007669"/>
    <property type="project" value="UniProtKB-KW"/>
</dbReference>
<dbReference type="PRINTS" id="PR00111">
    <property type="entry name" value="ABHYDROLASE"/>
</dbReference>
<evidence type="ECO:0000313" key="3">
    <source>
        <dbReference type="Proteomes" id="UP001523216"/>
    </source>
</evidence>
<dbReference type="PANTHER" id="PTHR43798">
    <property type="entry name" value="MONOACYLGLYCEROL LIPASE"/>
    <property type="match status" value="1"/>
</dbReference>
<dbReference type="Proteomes" id="UP001523216">
    <property type="component" value="Unassembled WGS sequence"/>
</dbReference>
<dbReference type="InterPro" id="IPR050266">
    <property type="entry name" value="AB_hydrolase_sf"/>
</dbReference>
<organism evidence="2 3">
    <name type="scientific">Paractinoplanes hotanensis</name>
    <dbReference type="NCBI Taxonomy" id="2906497"/>
    <lineage>
        <taxon>Bacteria</taxon>
        <taxon>Bacillati</taxon>
        <taxon>Actinomycetota</taxon>
        <taxon>Actinomycetes</taxon>
        <taxon>Micromonosporales</taxon>
        <taxon>Micromonosporaceae</taxon>
        <taxon>Paractinoplanes</taxon>
    </lineage>
</organism>
<name>A0ABT0Y9X4_9ACTN</name>
<keyword evidence="3" id="KW-1185">Reference proteome</keyword>
<feature type="domain" description="AB hydrolase-1" evidence="1">
    <location>
        <begin position="26"/>
        <end position="272"/>
    </location>
</feature>